<dbReference type="Proteomes" id="UP000316598">
    <property type="component" value="Unassembled WGS sequence"/>
</dbReference>
<keyword evidence="2" id="KW-1185">Reference proteome</keyword>
<gene>
    <name evidence="1" type="ORF">Pla22_38440</name>
</gene>
<sequence>MVRLSKVKATQKQKMMTHQEIMTRIESLPKDVQFALANSVLDRLASEGPPPISEELKAVFMQREEAFFANPDRGEPWEDVKAELFGR</sequence>
<dbReference type="InterPro" id="IPR013406">
    <property type="entry name" value="CHP02574_addiction_mod"/>
</dbReference>
<evidence type="ECO:0008006" key="3">
    <source>
        <dbReference type="Google" id="ProtNLM"/>
    </source>
</evidence>
<dbReference type="OrthoDB" id="285090at2"/>
<evidence type="ECO:0000313" key="1">
    <source>
        <dbReference type="EMBL" id="TWT51068.1"/>
    </source>
</evidence>
<dbReference type="EMBL" id="SJPI01000002">
    <property type="protein sequence ID" value="TWT51068.1"/>
    <property type="molecule type" value="Genomic_DNA"/>
</dbReference>
<evidence type="ECO:0000313" key="2">
    <source>
        <dbReference type="Proteomes" id="UP000316598"/>
    </source>
</evidence>
<protein>
    <recommendedName>
        <fullName evidence="3">Addiction module component</fullName>
    </recommendedName>
</protein>
<dbReference type="Pfam" id="PF09720">
    <property type="entry name" value="Unstab_antitox"/>
    <property type="match status" value="1"/>
</dbReference>
<proteinExistence type="predicted"/>
<comment type="caution">
    <text evidence="1">The sequence shown here is derived from an EMBL/GenBank/DDBJ whole genome shotgun (WGS) entry which is preliminary data.</text>
</comment>
<reference evidence="1 2" key="1">
    <citation type="submission" date="2019-02" db="EMBL/GenBank/DDBJ databases">
        <title>Deep-cultivation of Planctomycetes and their phenomic and genomic characterization uncovers novel biology.</title>
        <authorList>
            <person name="Wiegand S."/>
            <person name="Jogler M."/>
            <person name="Boedeker C."/>
            <person name="Pinto D."/>
            <person name="Vollmers J."/>
            <person name="Rivas-Marin E."/>
            <person name="Kohn T."/>
            <person name="Peeters S.H."/>
            <person name="Heuer A."/>
            <person name="Rast P."/>
            <person name="Oberbeckmann S."/>
            <person name="Bunk B."/>
            <person name="Jeske O."/>
            <person name="Meyerdierks A."/>
            <person name="Storesund J.E."/>
            <person name="Kallscheuer N."/>
            <person name="Luecker S."/>
            <person name="Lage O.M."/>
            <person name="Pohl T."/>
            <person name="Merkel B.J."/>
            <person name="Hornburger P."/>
            <person name="Mueller R.-W."/>
            <person name="Bruemmer F."/>
            <person name="Labrenz M."/>
            <person name="Spormann A.M."/>
            <person name="Op Den Camp H."/>
            <person name="Overmann J."/>
            <person name="Amann R."/>
            <person name="Jetten M.S.M."/>
            <person name="Mascher T."/>
            <person name="Medema M.H."/>
            <person name="Devos D.P."/>
            <person name="Kaster A.-K."/>
            <person name="Ovreas L."/>
            <person name="Rohde M."/>
            <person name="Galperin M.Y."/>
            <person name="Jogler C."/>
        </authorList>
    </citation>
    <scope>NUCLEOTIDE SEQUENCE [LARGE SCALE GENOMIC DNA]</scope>
    <source>
        <strain evidence="1 2">Pla22</strain>
    </source>
</reference>
<name>A0A5C5WJW6_9BACT</name>
<dbReference type="AlphaFoldDB" id="A0A5C5WJW6"/>
<organism evidence="1 2">
    <name type="scientific">Rubripirellula amarantea</name>
    <dbReference type="NCBI Taxonomy" id="2527999"/>
    <lineage>
        <taxon>Bacteria</taxon>
        <taxon>Pseudomonadati</taxon>
        <taxon>Planctomycetota</taxon>
        <taxon>Planctomycetia</taxon>
        <taxon>Pirellulales</taxon>
        <taxon>Pirellulaceae</taxon>
        <taxon>Rubripirellula</taxon>
    </lineage>
</organism>
<accession>A0A5C5WJW6</accession>